<gene>
    <name evidence="2" type="ORF">MBFIL_05770</name>
</gene>
<dbReference type="OrthoDB" id="27972at2157"/>
<dbReference type="AlphaFoldDB" id="A0A166DSA8"/>
<proteinExistence type="predicted"/>
<dbReference type="CDD" id="cd21154">
    <property type="entry name" value="PUA_MJ1432-like"/>
    <property type="match status" value="1"/>
</dbReference>
<reference evidence="2 3" key="1">
    <citation type="submission" date="2016-04" db="EMBL/GenBank/DDBJ databases">
        <title>Genome sequence of Methanobrevibacter filiformis DSM 11501.</title>
        <authorList>
            <person name="Poehlein A."/>
            <person name="Seedorf H."/>
            <person name="Daniel R."/>
        </authorList>
    </citation>
    <scope>NUCLEOTIDE SEQUENCE [LARGE SCALE GENOMIC DNA]</scope>
    <source>
        <strain evidence="2 3">DSM 11501</strain>
    </source>
</reference>
<dbReference type="SMART" id="SM00359">
    <property type="entry name" value="PUA"/>
    <property type="match status" value="1"/>
</dbReference>
<dbReference type="GO" id="GO:0001731">
    <property type="term" value="P:formation of translation preinitiation complex"/>
    <property type="evidence" value="ECO:0007669"/>
    <property type="project" value="TreeGrafter"/>
</dbReference>
<dbReference type="InterPro" id="IPR015947">
    <property type="entry name" value="PUA-like_sf"/>
</dbReference>
<dbReference type="NCBIfam" id="TIGR00451">
    <property type="entry name" value="unchar_dom_2"/>
    <property type="match status" value="1"/>
</dbReference>
<protein>
    <submittedName>
        <fullName evidence="2">H/ACA RNA-protein complex component Cbf5p</fullName>
    </submittedName>
</protein>
<dbReference type="Pfam" id="PF01472">
    <property type="entry name" value="PUA"/>
    <property type="match status" value="1"/>
</dbReference>
<feature type="domain" description="PUA" evidence="1">
    <location>
        <begin position="75"/>
        <end position="150"/>
    </location>
</feature>
<evidence type="ECO:0000313" key="3">
    <source>
        <dbReference type="Proteomes" id="UP000077066"/>
    </source>
</evidence>
<dbReference type="InterPro" id="IPR004521">
    <property type="entry name" value="Uncharacterised_CHP00451"/>
</dbReference>
<dbReference type="InterPro" id="IPR015266">
    <property type="entry name" value="DUF1947"/>
</dbReference>
<dbReference type="InterPro" id="IPR002478">
    <property type="entry name" value="PUA"/>
</dbReference>
<dbReference type="PIRSF" id="PIRSF005067">
    <property type="entry name" value="Tma_RNA-bind_prd"/>
    <property type="match status" value="1"/>
</dbReference>
<dbReference type="Gene3D" id="3.10.450.120">
    <property type="entry name" value="Pre-PUA domain, domain 1"/>
    <property type="match status" value="1"/>
</dbReference>
<dbReference type="InterPro" id="IPR022430">
    <property type="entry name" value="CHP03684"/>
</dbReference>
<comment type="caution">
    <text evidence="2">The sequence shown here is derived from an EMBL/GenBank/DDBJ whole genome shotgun (WGS) entry which is preliminary data.</text>
</comment>
<dbReference type="PANTHER" id="PTHR22798:SF0">
    <property type="entry name" value="MALIGNANT T-CELL-AMPLIFIED SEQUENCE 1"/>
    <property type="match status" value="1"/>
</dbReference>
<dbReference type="Pfam" id="PF09183">
    <property type="entry name" value="DUF1947"/>
    <property type="match status" value="1"/>
</dbReference>
<dbReference type="PANTHER" id="PTHR22798">
    <property type="entry name" value="MCT-1 PROTEIN"/>
    <property type="match status" value="1"/>
</dbReference>
<dbReference type="STRING" id="55758.MBFIL_05770"/>
<dbReference type="SUPFAM" id="SSF88697">
    <property type="entry name" value="PUA domain-like"/>
    <property type="match status" value="1"/>
</dbReference>
<name>A0A166DSA8_9EURY</name>
<dbReference type="Gene3D" id="2.30.130.10">
    <property type="entry name" value="PUA domain"/>
    <property type="match status" value="1"/>
</dbReference>
<dbReference type="InterPro" id="IPR016437">
    <property type="entry name" value="MCT-1/Tma20"/>
</dbReference>
<accession>A0A166DSA8</accession>
<dbReference type="Proteomes" id="UP000077066">
    <property type="component" value="Unassembled WGS sequence"/>
</dbReference>
<dbReference type="PATRIC" id="fig|55758.3.peg.648"/>
<dbReference type="PROSITE" id="PS50890">
    <property type="entry name" value="PUA"/>
    <property type="match status" value="1"/>
</dbReference>
<dbReference type="GO" id="GO:0003723">
    <property type="term" value="F:RNA binding"/>
    <property type="evidence" value="ECO:0007669"/>
    <property type="project" value="InterPro"/>
</dbReference>
<evidence type="ECO:0000259" key="1">
    <source>
        <dbReference type="SMART" id="SM00359"/>
    </source>
</evidence>
<dbReference type="NCBIfam" id="TIGR03684">
    <property type="entry name" value="arCOG00985"/>
    <property type="match status" value="1"/>
</dbReference>
<sequence>MKVKNRYYLKKKKLKEIKKDLKEYSSILPEKAKVEYIDVDPYPFILIDGKPNIILINDKPYPTLKAVLSKDINMKQVVVDMGAVKFMVNGADVMSPGIVDTSDDIKEGDTVLIVDETHKKPLAIGISLISGENMVENTSGKAVNTIHFIGDDIWNMSV</sequence>
<dbReference type="RefSeq" id="WP_066971333.1">
    <property type="nucleotide sequence ID" value="NZ_LWMT01000083.1"/>
</dbReference>
<dbReference type="InterPro" id="IPR036974">
    <property type="entry name" value="PUA_sf"/>
</dbReference>
<evidence type="ECO:0000313" key="2">
    <source>
        <dbReference type="EMBL" id="KZX15901.1"/>
    </source>
</evidence>
<dbReference type="NCBIfam" id="NF011153">
    <property type="entry name" value="PRK14560.1-4"/>
    <property type="match status" value="1"/>
</dbReference>
<dbReference type="EMBL" id="LWMT01000083">
    <property type="protein sequence ID" value="KZX15901.1"/>
    <property type="molecule type" value="Genomic_DNA"/>
</dbReference>
<organism evidence="2 3">
    <name type="scientific">Methanobrevibacter filiformis</name>
    <dbReference type="NCBI Taxonomy" id="55758"/>
    <lineage>
        <taxon>Archaea</taxon>
        <taxon>Methanobacteriati</taxon>
        <taxon>Methanobacteriota</taxon>
        <taxon>Methanomada group</taxon>
        <taxon>Methanobacteria</taxon>
        <taxon>Methanobacteriales</taxon>
        <taxon>Methanobacteriaceae</taxon>
        <taxon>Methanobrevibacter</taxon>
    </lineage>
</organism>
<keyword evidence="3" id="KW-1185">Reference proteome</keyword>